<dbReference type="Proteomes" id="UP000015176">
    <property type="component" value="Unassembled WGS sequence"/>
</dbReference>
<evidence type="ECO:0000256" key="1">
    <source>
        <dbReference type="SAM" id="Phobius"/>
    </source>
</evidence>
<protein>
    <submittedName>
        <fullName evidence="5">Membrane protein</fullName>
    </submittedName>
</protein>
<feature type="chain" id="PRO_5042242710" evidence="2">
    <location>
        <begin position="24"/>
        <end position="629"/>
    </location>
</feature>
<feature type="transmembrane region" description="Helical" evidence="1">
    <location>
        <begin position="478"/>
        <end position="496"/>
    </location>
</feature>
<dbReference type="EMBL" id="ALSF01000050">
    <property type="protein sequence ID" value="EPU40046.1"/>
    <property type="molecule type" value="Genomic_DNA"/>
</dbReference>
<evidence type="ECO:0000313" key="5">
    <source>
        <dbReference type="EMBL" id="EPU40046.1"/>
    </source>
</evidence>
<reference evidence="5 6" key="1">
    <citation type="submission" date="2012-07" db="EMBL/GenBank/DDBJ databases">
        <authorList>
            <person name="Moroni P."/>
            <person name="Richards V.P."/>
            <person name="Durkin S.A.S."/>
            <person name="Kim M."/>
            <person name="Pavinski Bitar P.D."/>
            <person name="Stanhope M.J."/>
            <person name="Town C.D."/>
            <person name="Zadoks R.N."/>
            <person name="Venter J.C."/>
        </authorList>
    </citation>
    <scope>NUCLEOTIDE SEQUENCE [LARGE SCALE GENOMIC DNA]</scope>
    <source>
        <strain evidence="5 6">MRI Z1-216</strain>
    </source>
</reference>
<feature type="transmembrane region" description="Helical" evidence="1">
    <location>
        <begin position="243"/>
        <end position="266"/>
    </location>
</feature>
<keyword evidence="2" id="KW-0732">Signal</keyword>
<comment type="caution">
    <text evidence="5">The sequence shown here is derived from an EMBL/GenBank/DDBJ whole genome shotgun (WGS) entry which is preliminary data.</text>
</comment>
<keyword evidence="1" id="KW-0812">Transmembrane</keyword>
<evidence type="ECO:0000256" key="2">
    <source>
        <dbReference type="SAM" id="SignalP"/>
    </source>
</evidence>
<accession>A0AAD3A4P9</accession>
<gene>
    <name evidence="5" type="ORF">SAG0164_08130</name>
</gene>
<feature type="domain" description="DUF2207" evidence="3">
    <location>
        <begin position="30"/>
        <end position="208"/>
    </location>
</feature>
<proteinExistence type="predicted"/>
<dbReference type="Pfam" id="PF09972">
    <property type="entry name" value="DUF2207"/>
    <property type="match status" value="1"/>
</dbReference>
<keyword evidence="1" id="KW-1133">Transmembrane helix</keyword>
<evidence type="ECO:0000259" key="4">
    <source>
        <dbReference type="Pfam" id="PF20990"/>
    </source>
</evidence>
<feature type="signal peptide" evidence="2">
    <location>
        <begin position="1"/>
        <end position="23"/>
    </location>
</feature>
<keyword evidence="1" id="KW-0472">Membrane</keyword>
<name>A0AAD3A4P9_STRAG</name>
<dbReference type="AlphaFoldDB" id="A0AAD3A4P9"/>
<sequence>MIMKKCFLAICLALSFFMVSVQADEVDYNIPHYEGNLTIHNDNSADFTEKVTYQFDSSYNGQYVTLGTAGKLPDNFDINNKPQVEVSINGKARKVSYQIEDLEDGYRLKVFNGGEAGDTVKVNVQWKLKNVLFMHKDVGELNWIPISDWDKTLEKVDFWISTDKKVALSRLWGHLGYLKTPPKIRQNNNRYHLTAFNVNKRLEFHGYWDRSYFNLPTNSKNNYKKKIEHQEKMIERHGFILSFLLRILLPSFFIIVTLFISIRVFLFRKKVNKYGQFPKDHHLYEAPEDLSPLELTQSIYSMSFKNFQDEEKKTHLISQEQLIQSILLDLIDRKVLNYDDNLLSLANLDRASDAEIDFIEFAFADSTSLKPDQLFSNYQFSYKETLRELKKQHKASDLQTQMRRRGSNALSRITRLTRLISKDNINSLRRKGISSPYRKMSSEESKGLSRLKRFSYLSPLISFVVIIYTLFLNYFTYFCIYLLLFGVILLLNKIIFMMTRKISNGYIVTEDGASRVYQWTSFRNMLRDIKSFDRSELESIVLWNRILVYATLFGYADRVEKVLRVNQIDIPERFANIDSHRFAISVNQSSNHFSTITENVSHASNFSVNSGGSSGGFSGGGGGGGGGAF</sequence>
<organism evidence="5 6">
    <name type="scientific">Streptococcus agalactiae MRI Z1-216</name>
    <dbReference type="NCBI Taxonomy" id="1154879"/>
    <lineage>
        <taxon>Bacteria</taxon>
        <taxon>Bacillati</taxon>
        <taxon>Bacillota</taxon>
        <taxon>Bacilli</taxon>
        <taxon>Lactobacillales</taxon>
        <taxon>Streptococcaceae</taxon>
        <taxon>Streptococcus</taxon>
    </lineage>
</organism>
<feature type="transmembrane region" description="Helical" evidence="1">
    <location>
        <begin position="454"/>
        <end position="472"/>
    </location>
</feature>
<dbReference type="InterPro" id="IPR018702">
    <property type="entry name" value="DUF2207"/>
</dbReference>
<dbReference type="InterPro" id="IPR048389">
    <property type="entry name" value="YciQ-like_C"/>
</dbReference>
<evidence type="ECO:0000313" key="6">
    <source>
        <dbReference type="Proteomes" id="UP000015176"/>
    </source>
</evidence>
<dbReference type="Pfam" id="PF20990">
    <property type="entry name" value="DUF2207_C"/>
    <property type="match status" value="1"/>
</dbReference>
<feature type="domain" description="Predicted membrane protein YciQ-like C-terminal" evidence="4">
    <location>
        <begin position="282"/>
        <end position="563"/>
    </location>
</feature>
<evidence type="ECO:0000259" key="3">
    <source>
        <dbReference type="Pfam" id="PF09972"/>
    </source>
</evidence>